<proteinExistence type="predicted"/>
<evidence type="ECO:0000313" key="2">
    <source>
        <dbReference type="Proteomes" id="UP001317259"/>
    </source>
</evidence>
<dbReference type="EMBL" id="JAKRKC020000002">
    <property type="protein sequence ID" value="MCK2218322.1"/>
    <property type="molecule type" value="Genomic_DNA"/>
</dbReference>
<dbReference type="RefSeq" id="WP_242378085.1">
    <property type="nucleotide sequence ID" value="NZ_JAKRKC020000002.1"/>
</dbReference>
<sequence>MARLREFAGRFRPAGVPGAAAPAGVPADLRADREAELEPVFAALAETVRACSDLREQAAADARETERRARERCGSILADARSRTAAARADASALARGRTIAENQALLDQARHTAQTIRERARTRLPHLVEQVLDRIRALGAGP</sequence>
<gene>
    <name evidence="1" type="ORF">MF672_031695</name>
</gene>
<accession>A0ABT0G139</accession>
<protein>
    <recommendedName>
        <fullName evidence="3">ATPase</fullName>
    </recommendedName>
</protein>
<evidence type="ECO:0008006" key="3">
    <source>
        <dbReference type="Google" id="ProtNLM"/>
    </source>
</evidence>
<name>A0ABT0G139_9ACTN</name>
<reference evidence="1 2" key="1">
    <citation type="submission" date="2022-04" db="EMBL/GenBank/DDBJ databases">
        <title>Genome draft of Actinomadura sp. ATCC 31491.</title>
        <authorList>
            <person name="Shi X."/>
            <person name="Du Y."/>
        </authorList>
    </citation>
    <scope>NUCLEOTIDE SEQUENCE [LARGE SCALE GENOMIC DNA]</scope>
    <source>
        <strain evidence="1 2">ATCC 31491</strain>
    </source>
</reference>
<keyword evidence="2" id="KW-1185">Reference proteome</keyword>
<evidence type="ECO:0000313" key="1">
    <source>
        <dbReference type="EMBL" id="MCK2218322.1"/>
    </source>
</evidence>
<dbReference type="Gene3D" id="1.20.5.2950">
    <property type="match status" value="1"/>
</dbReference>
<organism evidence="1 2">
    <name type="scientific">Actinomadura luzonensis</name>
    <dbReference type="NCBI Taxonomy" id="2805427"/>
    <lineage>
        <taxon>Bacteria</taxon>
        <taxon>Bacillati</taxon>
        <taxon>Actinomycetota</taxon>
        <taxon>Actinomycetes</taxon>
        <taxon>Streptosporangiales</taxon>
        <taxon>Thermomonosporaceae</taxon>
        <taxon>Actinomadura</taxon>
    </lineage>
</organism>
<dbReference type="Proteomes" id="UP001317259">
    <property type="component" value="Unassembled WGS sequence"/>
</dbReference>
<comment type="caution">
    <text evidence="1">The sequence shown here is derived from an EMBL/GenBank/DDBJ whole genome shotgun (WGS) entry which is preliminary data.</text>
</comment>